<dbReference type="Pfam" id="PF23343">
    <property type="entry name" value="REP_ORF2-G2P"/>
    <property type="match status" value="1"/>
</dbReference>
<name>A0A433RXJ1_9BACL</name>
<dbReference type="OrthoDB" id="2858438at2"/>
<dbReference type="AlphaFoldDB" id="A0A433RXJ1"/>
<accession>A0A433RXJ1</accession>
<dbReference type="EMBL" id="JTFC01000008">
    <property type="protein sequence ID" value="RUS58010.1"/>
    <property type="molecule type" value="Genomic_DNA"/>
</dbReference>
<dbReference type="Proteomes" id="UP000288623">
    <property type="component" value="Unassembled WGS sequence"/>
</dbReference>
<dbReference type="InterPro" id="IPR056906">
    <property type="entry name" value="ORF2/G2P_dom"/>
</dbReference>
<feature type="domain" description="Replication-associated protein ORF2/G2P" evidence="1">
    <location>
        <begin position="78"/>
        <end position="147"/>
    </location>
</feature>
<dbReference type="RefSeq" id="WP_126989343.1">
    <property type="nucleotide sequence ID" value="NZ_JTFC01000008.1"/>
</dbReference>
<organism evidence="2 3">
    <name type="scientific">Candidatus Kurthia intestinigallinarum</name>
    <dbReference type="NCBI Taxonomy" id="1562256"/>
    <lineage>
        <taxon>Bacteria</taxon>
        <taxon>Bacillati</taxon>
        <taxon>Bacillota</taxon>
        <taxon>Bacilli</taxon>
        <taxon>Bacillales</taxon>
        <taxon>Caryophanaceae</taxon>
        <taxon>Kurthia</taxon>
    </lineage>
</organism>
<comment type="caution">
    <text evidence="2">The sequence shown here is derived from an EMBL/GenBank/DDBJ whole genome shotgun (WGS) entry which is preliminary data.</text>
</comment>
<evidence type="ECO:0000259" key="1">
    <source>
        <dbReference type="Pfam" id="PF23343"/>
    </source>
</evidence>
<gene>
    <name evidence="2" type="ORF">QI30_02330</name>
</gene>
<evidence type="ECO:0000313" key="2">
    <source>
        <dbReference type="EMBL" id="RUS58010.1"/>
    </source>
</evidence>
<sequence length="160" mass="18708">MRNLQVTIKHTPTVTQAIKRYVSEDSYDRKGGCKKKACQMDSLPVDKEQAAENRLCSIANSRCTFKDIIHANFKHNFCMLTLTFRRTHEFDTKDFYACRDKFNLFWKSLKRCKKLVTTDLRYVGAIEFQTNGNVHFHILCHIPKVFKPLLAEKWKGEASL</sequence>
<reference evidence="2 3" key="1">
    <citation type="submission" date="2014-11" db="EMBL/GenBank/DDBJ databases">
        <title>Genome sequence and analysis of novel Kurthia sp.</title>
        <authorList>
            <person name="Lawson J.N."/>
            <person name="Gonzalez J.E."/>
            <person name="Rinauldi L."/>
            <person name="Xuan Z."/>
            <person name="Firman A."/>
            <person name="Shaddox L."/>
            <person name="Trudeau A."/>
            <person name="Shah S."/>
            <person name="Reiman D."/>
        </authorList>
    </citation>
    <scope>NUCLEOTIDE SEQUENCE [LARGE SCALE GENOMIC DNA]</scope>
    <source>
        <strain evidence="2 3">3B1D</strain>
    </source>
</reference>
<evidence type="ECO:0000313" key="3">
    <source>
        <dbReference type="Proteomes" id="UP000288623"/>
    </source>
</evidence>
<proteinExistence type="predicted"/>
<protein>
    <recommendedName>
        <fullName evidence="1">Replication-associated protein ORF2/G2P domain-containing protein</fullName>
    </recommendedName>
</protein>
<keyword evidence="3" id="KW-1185">Reference proteome</keyword>